<sequence length="127" mass="13627">MSFVMRVIINGLAIWLATVLLSDGLTIVGADSTGEKILIIAFIALVFGIVNAVVKPIVQILSIPLYILTLGLFTLVVNALMLLLTAWITGFTDWGLEIEGFWWAVGGALIISIASFLLSVLLPGKNK</sequence>
<dbReference type="PANTHER" id="PTHR37309:SF1">
    <property type="entry name" value="SLR0284 PROTEIN"/>
    <property type="match status" value="1"/>
</dbReference>
<dbReference type="EMBL" id="BJUA01000005">
    <property type="protein sequence ID" value="GEK17578.1"/>
    <property type="molecule type" value="Genomic_DNA"/>
</dbReference>
<comment type="caution">
    <text evidence="2">The sequence shown here is derived from an EMBL/GenBank/DDBJ whole genome shotgun (WGS) entry which is preliminary data.</text>
</comment>
<evidence type="ECO:0000256" key="1">
    <source>
        <dbReference type="SAM" id="Phobius"/>
    </source>
</evidence>
<keyword evidence="3" id="KW-1185">Reference proteome</keyword>
<keyword evidence="1" id="KW-1133">Transmembrane helix</keyword>
<name>A0A510USE4_9CELL</name>
<feature type="transmembrane region" description="Helical" evidence="1">
    <location>
        <begin position="100"/>
        <end position="122"/>
    </location>
</feature>
<dbReference type="Pfam" id="PF04020">
    <property type="entry name" value="Phage_holin_4_2"/>
    <property type="match status" value="1"/>
</dbReference>
<reference evidence="2 3" key="1">
    <citation type="submission" date="2019-07" db="EMBL/GenBank/DDBJ databases">
        <title>Whole genome shotgun sequence of Cellulomonas persica NBRC 101101.</title>
        <authorList>
            <person name="Hosoyama A."/>
            <person name="Uohara A."/>
            <person name="Ohji S."/>
            <person name="Ichikawa N."/>
        </authorList>
    </citation>
    <scope>NUCLEOTIDE SEQUENCE [LARGE SCALE GENOMIC DNA]</scope>
    <source>
        <strain evidence="2 3">NBRC 101101</strain>
    </source>
</reference>
<gene>
    <name evidence="2" type="ORF">CPE01_13110</name>
</gene>
<evidence type="ECO:0000313" key="2">
    <source>
        <dbReference type="EMBL" id="GEK17578.1"/>
    </source>
</evidence>
<dbReference type="OrthoDB" id="9810847at2"/>
<dbReference type="AlphaFoldDB" id="A0A510USE4"/>
<dbReference type="PANTHER" id="PTHR37309">
    <property type="entry name" value="SLR0284 PROTEIN"/>
    <property type="match status" value="1"/>
</dbReference>
<feature type="transmembrane region" description="Helical" evidence="1">
    <location>
        <begin position="36"/>
        <end position="54"/>
    </location>
</feature>
<keyword evidence="1" id="KW-0472">Membrane</keyword>
<keyword evidence="1" id="KW-0812">Transmembrane</keyword>
<feature type="transmembrane region" description="Helical" evidence="1">
    <location>
        <begin position="7"/>
        <end position="30"/>
    </location>
</feature>
<protein>
    <submittedName>
        <fullName evidence="2">Membrane protein</fullName>
    </submittedName>
</protein>
<proteinExistence type="predicted"/>
<dbReference type="RefSeq" id="WP_146805847.1">
    <property type="nucleotide sequence ID" value="NZ_BJUA01000005.1"/>
</dbReference>
<feature type="transmembrane region" description="Helical" evidence="1">
    <location>
        <begin position="66"/>
        <end position="88"/>
    </location>
</feature>
<dbReference type="InterPro" id="IPR007165">
    <property type="entry name" value="Phage_holin_4_2"/>
</dbReference>
<evidence type="ECO:0000313" key="3">
    <source>
        <dbReference type="Proteomes" id="UP000321386"/>
    </source>
</evidence>
<accession>A0A510USE4</accession>
<dbReference type="Proteomes" id="UP000321386">
    <property type="component" value="Unassembled WGS sequence"/>
</dbReference>
<organism evidence="2 3">
    <name type="scientific">Cellulomonas persica</name>
    <dbReference type="NCBI Taxonomy" id="76861"/>
    <lineage>
        <taxon>Bacteria</taxon>
        <taxon>Bacillati</taxon>
        <taxon>Actinomycetota</taxon>
        <taxon>Actinomycetes</taxon>
        <taxon>Micrococcales</taxon>
        <taxon>Cellulomonadaceae</taxon>
        <taxon>Cellulomonas</taxon>
    </lineage>
</organism>